<dbReference type="PANTHER" id="PTHR22674">
    <property type="entry name" value="NTPASE, KAP FAMILY P-LOOP DOMAIN-CONTAINING 1"/>
    <property type="match status" value="1"/>
</dbReference>
<keyword evidence="5" id="KW-1185">Reference proteome</keyword>
<feature type="domain" description="KAP NTPase" evidence="3">
    <location>
        <begin position="576"/>
        <end position="669"/>
    </location>
</feature>
<dbReference type="Pfam" id="PF07693">
    <property type="entry name" value="KAP_NTPase"/>
    <property type="match status" value="2"/>
</dbReference>
<feature type="region of interest" description="Disordered" evidence="1">
    <location>
        <begin position="552"/>
        <end position="572"/>
    </location>
</feature>
<feature type="compositionally biased region" description="Polar residues" evidence="1">
    <location>
        <begin position="448"/>
        <end position="473"/>
    </location>
</feature>
<keyword evidence="2" id="KW-0812">Transmembrane</keyword>
<evidence type="ECO:0000259" key="3">
    <source>
        <dbReference type="Pfam" id="PF07693"/>
    </source>
</evidence>
<accession>A0ABY8F5L0</accession>
<feature type="compositionally biased region" description="Basic and acidic residues" evidence="1">
    <location>
        <begin position="263"/>
        <end position="275"/>
    </location>
</feature>
<keyword evidence="2" id="KW-1133">Transmembrane helix</keyword>
<dbReference type="InterPro" id="IPR027417">
    <property type="entry name" value="P-loop_NTPase"/>
</dbReference>
<dbReference type="InterPro" id="IPR052754">
    <property type="entry name" value="NTPase_KAP_P-loop"/>
</dbReference>
<evidence type="ECO:0000256" key="2">
    <source>
        <dbReference type="SAM" id="Phobius"/>
    </source>
</evidence>
<evidence type="ECO:0000313" key="5">
    <source>
        <dbReference type="Proteomes" id="UP001209803"/>
    </source>
</evidence>
<dbReference type="EMBL" id="CP120863">
    <property type="protein sequence ID" value="WFE88565.1"/>
    <property type="molecule type" value="Genomic_DNA"/>
</dbReference>
<proteinExistence type="predicted"/>
<dbReference type="SUPFAM" id="SSF52540">
    <property type="entry name" value="P-loop containing nucleoside triphosphate hydrolases"/>
    <property type="match status" value="1"/>
</dbReference>
<sequence length="1208" mass="134878">MTARQQEFDLTEFEAWLSKQPRSVAAAIALRCSLRALPLLLLHLENDETADAAILKTFRQNNAVFAFVCSGGEFIRASGLTSVSQVTSSENPAVVSGYQSADSAFASPETTKGSVDPRFNETQDDAIRTLAIRATLNAIYIDSDYNGSAYEKDVLQLYEGLPADALVQSALWPDAYMPDDVLKMWEELKARLLEGGPDWDVWTLWYEQRLAGQQLRDLTLEIARIALPDPMWMDGASAVNPEIANLQELFDKDGPEAVEARMNELHSRSSGEETRLSSNGTQTEAEVSSEVDTSGQSETEETATLPRVWILQFNPEDWTSAPDVLNTGETLPWKTAKALPTEMQTNDPVIYWRTRSNGGLVGTGRVTSTELGTQASNDGQRRFETEVHEFDQTRLISRKSVIEASGITRKNWQGAVLALPESQALQLDAFLRTQNRPPLFNDSQIQAVAQSSRMQSDAAGSNSQTQADQTAKGTGQGDALVESETSFAPDDAETERDDLGRGILAIALARRLHLIWCRLNDAMWQEAKDPTEFPRRPLYSSAYWTGAGAAELSGDGNDPDSVEQAEGFSGDRSRTNTRAGFVLHLDAPWGGGKTTFANFLARVLNPTGYRHGKNSFLTRRYGNADLTTVFLSDPLPKDGSTTGDGRNWPSSARRPWIVVPFNAWQAQHVTPPWWVFYQSVRKRCFDSVIYEGWDPETVDGEPARKPDWWQRQYLRLRLWLPEIFWRLTSPKIVALISTGVVSLLLFWLLYIFGILELNTNAKGQSSLMFSVGSDKGFGIADGIGLMLTALTGLSFLWGIGACFTESIRPGTDTLAERLSLGNGDPFERFRRHFYKTMKRLKRPVLVVVDDLDRCSPEFIVDLVRGMQTLLRSPRVVFVILGDRDWIERAFEVHHKDMNKVSVGPEQTFGARFVEKAIQMSFILPGLIPDRQKDYVRRLLLGSRANLDTEQTKTFSSETTQNLRVFFQQAVQQPAAPVLDSEALKAQVRSAATTASTATDFSNTSDAKAVPTADLKSALENTEAFDDWFKDEFTIHAATDEEVEAEISHRLEPLADHLPANPRQIKRIINGVTMYNAVAFRQRDWPPDDERWLQLARWIVIMTEWPKTWRLLASYPSLTELLSEQNPKQAYKKLMKNKGFAAELPDSEDATLAEVERIKGDAKLLALLLGNDDSEELDRNAIVDLVSLTPLHSRAAEPEAPSAKKEADK</sequence>
<dbReference type="PANTHER" id="PTHR22674:SF6">
    <property type="entry name" value="NTPASE KAP FAMILY P-LOOP DOMAIN-CONTAINING PROTEIN 1"/>
    <property type="match status" value="1"/>
</dbReference>
<feature type="region of interest" description="Disordered" evidence="1">
    <location>
        <begin position="448"/>
        <end position="479"/>
    </location>
</feature>
<dbReference type="InterPro" id="IPR011646">
    <property type="entry name" value="KAP_P-loop"/>
</dbReference>
<feature type="region of interest" description="Disordered" evidence="1">
    <location>
        <begin position="263"/>
        <end position="303"/>
    </location>
</feature>
<keyword evidence="2" id="KW-0472">Membrane</keyword>
<gene>
    <name evidence="4" type="ORF">K1718_20705</name>
</gene>
<organism evidence="4 5">
    <name type="scientific">Roseibium porphyridii</name>
    <dbReference type="NCBI Taxonomy" id="2866279"/>
    <lineage>
        <taxon>Bacteria</taxon>
        <taxon>Pseudomonadati</taxon>
        <taxon>Pseudomonadota</taxon>
        <taxon>Alphaproteobacteria</taxon>
        <taxon>Hyphomicrobiales</taxon>
        <taxon>Stappiaceae</taxon>
        <taxon>Roseibium</taxon>
    </lineage>
</organism>
<evidence type="ECO:0000256" key="1">
    <source>
        <dbReference type="SAM" id="MobiDB-lite"/>
    </source>
</evidence>
<dbReference type="Proteomes" id="UP001209803">
    <property type="component" value="Chromosome"/>
</dbReference>
<feature type="transmembrane region" description="Helical" evidence="2">
    <location>
        <begin position="732"/>
        <end position="755"/>
    </location>
</feature>
<feature type="domain" description="KAP NTPase" evidence="3">
    <location>
        <begin position="825"/>
        <end position="1074"/>
    </location>
</feature>
<feature type="compositionally biased region" description="Polar residues" evidence="1">
    <location>
        <begin position="276"/>
        <end position="297"/>
    </location>
</feature>
<name>A0ABY8F5L0_9HYPH</name>
<reference evidence="4 5" key="1">
    <citation type="submission" date="2023-03" db="EMBL/GenBank/DDBJ databases">
        <title>Roseibium porphyridii sp. nov. and Roseibium rhodosorbium sp. nov. isolated from marine algae, Porphyridium cruentum and Rhodosorus marinus, respectively.</title>
        <authorList>
            <person name="Lee M.W."/>
            <person name="Choi B.J."/>
            <person name="Lee J.K."/>
            <person name="Choi D.G."/>
            <person name="Baek J.H."/>
            <person name="Bayburt H."/>
            <person name="Kim J.M."/>
            <person name="Han D.M."/>
            <person name="Kim K.H."/>
            <person name="Jeon C.O."/>
        </authorList>
    </citation>
    <scope>NUCLEOTIDE SEQUENCE [LARGE SCALE GENOMIC DNA]</scope>
    <source>
        <strain evidence="4 5">KMA01</strain>
    </source>
</reference>
<evidence type="ECO:0000313" key="4">
    <source>
        <dbReference type="EMBL" id="WFE88565.1"/>
    </source>
</evidence>
<protein>
    <submittedName>
        <fullName evidence="4">P-loop NTPase fold protein</fullName>
    </submittedName>
</protein>
<dbReference type="RefSeq" id="WP_265680986.1">
    <property type="nucleotide sequence ID" value="NZ_CP120863.1"/>
</dbReference>
<feature type="transmembrane region" description="Helical" evidence="2">
    <location>
        <begin position="776"/>
        <end position="799"/>
    </location>
</feature>